<proteinExistence type="predicted"/>
<evidence type="ECO:0000256" key="1">
    <source>
        <dbReference type="SAM" id="MobiDB-lite"/>
    </source>
</evidence>
<organism evidence="2 3">
    <name type="scientific">Parasponia andersonii</name>
    <name type="common">Sponia andersonii</name>
    <dbReference type="NCBI Taxonomy" id="3476"/>
    <lineage>
        <taxon>Eukaryota</taxon>
        <taxon>Viridiplantae</taxon>
        <taxon>Streptophyta</taxon>
        <taxon>Embryophyta</taxon>
        <taxon>Tracheophyta</taxon>
        <taxon>Spermatophyta</taxon>
        <taxon>Magnoliopsida</taxon>
        <taxon>eudicotyledons</taxon>
        <taxon>Gunneridae</taxon>
        <taxon>Pentapetalae</taxon>
        <taxon>rosids</taxon>
        <taxon>fabids</taxon>
        <taxon>Rosales</taxon>
        <taxon>Cannabaceae</taxon>
        <taxon>Parasponia</taxon>
    </lineage>
</organism>
<dbReference type="EMBL" id="JXTB01000583">
    <property type="protein sequence ID" value="PON36120.1"/>
    <property type="molecule type" value="Genomic_DNA"/>
</dbReference>
<gene>
    <name evidence="2" type="ORF">PanWU01x14_331050</name>
</gene>
<feature type="region of interest" description="Disordered" evidence="1">
    <location>
        <begin position="1"/>
        <end position="85"/>
    </location>
</feature>
<dbReference type="Proteomes" id="UP000237105">
    <property type="component" value="Unassembled WGS sequence"/>
</dbReference>
<evidence type="ECO:0000313" key="2">
    <source>
        <dbReference type="EMBL" id="PON36120.1"/>
    </source>
</evidence>
<keyword evidence="3" id="KW-1185">Reference proteome</keyword>
<feature type="compositionally biased region" description="Basic and acidic residues" evidence="1">
    <location>
        <begin position="1"/>
        <end position="27"/>
    </location>
</feature>
<name>A0A2P5AHX1_PARAD</name>
<dbReference type="AlphaFoldDB" id="A0A2P5AHX1"/>
<protein>
    <submittedName>
        <fullName evidence="2">Uncharacterized protein</fullName>
    </submittedName>
</protein>
<evidence type="ECO:0000313" key="3">
    <source>
        <dbReference type="Proteomes" id="UP000237105"/>
    </source>
</evidence>
<comment type="caution">
    <text evidence="2">The sequence shown here is derived from an EMBL/GenBank/DDBJ whole genome shotgun (WGS) entry which is preliminary data.</text>
</comment>
<feature type="compositionally biased region" description="Basic and acidic residues" evidence="1">
    <location>
        <begin position="42"/>
        <end position="59"/>
    </location>
</feature>
<dbReference type="OrthoDB" id="10317006at2759"/>
<reference evidence="3" key="1">
    <citation type="submission" date="2016-06" db="EMBL/GenBank/DDBJ databases">
        <title>Parallel loss of symbiosis genes in relatives of nitrogen-fixing non-legume Parasponia.</title>
        <authorList>
            <person name="Van Velzen R."/>
            <person name="Holmer R."/>
            <person name="Bu F."/>
            <person name="Rutten L."/>
            <person name="Van Zeijl A."/>
            <person name="Liu W."/>
            <person name="Santuari L."/>
            <person name="Cao Q."/>
            <person name="Sharma T."/>
            <person name="Shen D."/>
            <person name="Roswanjaya Y."/>
            <person name="Wardhani T."/>
            <person name="Kalhor M.S."/>
            <person name="Jansen J."/>
            <person name="Van den Hoogen J."/>
            <person name="Gungor B."/>
            <person name="Hartog M."/>
            <person name="Hontelez J."/>
            <person name="Verver J."/>
            <person name="Yang W.-C."/>
            <person name="Schijlen E."/>
            <person name="Repin R."/>
            <person name="Schilthuizen M."/>
            <person name="Schranz E."/>
            <person name="Heidstra R."/>
            <person name="Miyata K."/>
            <person name="Fedorova E."/>
            <person name="Kohlen W."/>
            <person name="Bisseling T."/>
            <person name="Smit S."/>
            <person name="Geurts R."/>
        </authorList>
    </citation>
    <scope>NUCLEOTIDE SEQUENCE [LARGE SCALE GENOMIC DNA]</scope>
    <source>
        <strain evidence="3">cv. WU1-14</strain>
    </source>
</reference>
<sequence>MSMLIRKDRTTRSHAASPKERQLHQPTEESNIEYEDVNPFDPTDHEVENKNREEDELGKSSRIASTSTFRRNLKKKKTKGNDNVANELKNLREGMNLVAAALEKPRKVNVEMEQFII</sequence>
<accession>A0A2P5AHX1</accession>